<name>G9AJA4_SINF1</name>
<dbReference type="Proteomes" id="UP000007735">
    <property type="component" value="Plasmid pSfHH103e"/>
</dbReference>
<geneLocation type="plasmid" evidence="1 2">
    <name>pSfHH103e</name>
</geneLocation>
<reference evidence="1 2" key="1">
    <citation type="journal article" date="2012" name="J. Bacteriol.">
        <title>Genome sequence of the soybean symbiont Sinorhizobium fredii HH103.</title>
        <authorList>
            <person name="Weidner S."/>
            <person name="Becker A."/>
            <person name="Bonilla I."/>
            <person name="Jaenicke S."/>
            <person name="Lloret J."/>
            <person name="Margaret I."/>
            <person name="Puhler A."/>
            <person name="Ruiz-Sainz J.E."/>
            <person name="Schneiker-Bekel S."/>
            <person name="Szczepanowski R."/>
            <person name="Vinardell J.M."/>
            <person name="Zehner S."/>
            <person name="Gottfert M."/>
        </authorList>
    </citation>
    <scope>NUCLEOTIDE SEQUENCE [LARGE SCALE GENOMIC DNA]</scope>
    <source>
        <strain evidence="1 2">HH103</strain>
        <plasmid evidence="2">pSfHH103e</plasmid>
    </source>
</reference>
<dbReference type="EMBL" id="HE616899">
    <property type="protein sequence ID" value="CCF01136.1"/>
    <property type="molecule type" value="Genomic_DNA"/>
</dbReference>
<evidence type="ECO:0000313" key="2">
    <source>
        <dbReference type="Proteomes" id="UP000007735"/>
    </source>
</evidence>
<gene>
    <name evidence="1" type="ordered locus">SFHH103_06678</name>
</gene>
<sequence length="116" mass="12196">MRFDLHHWNAIPGPGGKIFPDCLMEAVAACHAGIGLIGRRATHGLLSNLAAIADFALHVATIGVERTNPTAPSGCDDPRIAETVGLHGESWLCPGRPAPGRRLADARTCARGKVAR</sequence>
<protein>
    <submittedName>
        <fullName evidence="1">Uncharacterized protein</fullName>
    </submittedName>
</protein>
<accession>G9AJA4</accession>
<keyword evidence="1" id="KW-0614">Plasmid</keyword>
<organism evidence="1 2">
    <name type="scientific">Sinorhizobium fredii (strain HH103)</name>
    <dbReference type="NCBI Taxonomy" id="1117943"/>
    <lineage>
        <taxon>Bacteria</taxon>
        <taxon>Pseudomonadati</taxon>
        <taxon>Pseudomonadota</taxon>
        <taxon>Alphaproteobacteria</taxon>
        <taxon>Hyphomicrobiales</taxon>
        <taxon>Rhizobiaceae</taxon>
        <taxon>Sinorhizobium/Ensifer group</taxon>
        <taxon>Sinorhizobium</taxon>
    </lineage>
</organism>
<dbReference type="KEGG" id="sfh:SFHH103_06678"/>
<proteinExistence type="predicted"/>
<evidence type="ECO:0000313" key="1">
    <source>
        <dbReference type="EMBL" id="CCF01136.1"/>
    </source>
</evidence>
<dbReference type="HOGENOM" id="CLU_2094878_0_0_5"/>
<dbReference type="AlphaFoldDB" id="G9AJA4"/>